<dbReference type="Proteomes" id="UP001412067">
    <property type="component" value="Unassembled WGS sequence"/>
</dbReference>
<comment type="caution">
    <text evidence="1">The sequence shown here is derived from an EMBL/GenBank/DDBJ whole genome shotgun (WGS) entry which is preliminary data.</text>
</comment>
<keyword evidence="2" id="KW-1185">Reference proteome</keyword>
<evidence type="ECO:0000313" key="1">
    <source>
        <dbReference type="EMBL" id="KAK8943362.1"/>
    </source>
</evidence>
<name>A0ABR2LJW2_9ASPA</name>
<accession>A0ABR2LJW2</accession>
<gene>
    <name evidence="1" type="ORF">KSP40_PGU017434</name>
</gene>
<protein>
    <submittedName>
        <fullName evidence="1">Uncharacterized protein</fullName>
    </submittedName>
</protein>
<sequence length="296" mass="32474">MPISTQHINRQLPEISHLWTSSVSSRPKQSDLFLCFIARRISVPAIGSGRIVLPASPLCCPGCFASASCHPVSFQPLESVDQCSKQPFLWWNCHHPLSSYCIPPQGYGLSSENGSGENESSGNVRFTKQFISAASEMEQKRPNKQSNHLFLCLSKNNENHSNTDHKTTRLIDLDLFRFAVLRETDQIVSSSSVLCESGFKHLTGPHNAPCFLRGLDPVIVLAVRDPSPSPFLGLLPASGDYSASSPFQILRFSASPRDISQYARKRPPPGSLHLQAIEPVDPELDFCLGSDSASQA</sequence>
<reference evidence="1 2" key="1">
    <citation type="journal article" date="2022" name="Nat. Plants">
        <title>Genomes of leafy and leafless Platanthera orchids illuminate the evolution of mycoheterotrophy.</title>
        <authorList>
            <person name="Li M.H."/>
            <person name="Liu K.W."/>
            <person name="Li Z."/>
            <person name="Lu H.C."/>
            <person name="Ye Q.L."/>
            <person name="Zhang D."/>
            <person name="Wang J.Y."/>
            <person name="Li Y.F."/>
            <person name="Zhong Z.M."/>
            <person name="Liu X."/>
            <person name="Yu X."/>
            <person name="Liu D.K."/>
            <person name="Tu X.D."/>
            <person name="Liu B."/>
            <person name="Hao Y."/>
            <person name="Liao X.Y."/>
            <person name="Jiang Y.T."/>
            <person name="Sun W.H."/>
            <person name="Chen J."/>
            <person name="Chen Y.Q."/>
            <person name="Ai Y."/>
            <person name="Zhai J.W."/>
            <person name="Wu S.S."/>
            <person name="Zhou Z."/>
            <person name="Hsiao Y.Y."/>
            <person name="Wu W.L."/>
            <person name="Chen Y.Y."/>
            <person name="Lin Y.F."/>
            <person name="Hsu J.L."/>
            <person name="Li C.Y."/>
            <person name="Wang Z.W."/>
            <person name="Zhao X."/>
            <person name="Zhong W.Y."/>
            <person name="Ma X.K."/>
            <person name="Ma L."/>
            <person name="Huang J."/>
            <person name="Chen G.Z."/>
            <person name="Huang M.Z."/>
            <person name="Huang L."/>
            <person name="Peng D.H."/>
            <person name="Luo Y.B."/>
            <person name="Zou S.Q."/>
            <person name="Chen S.P."/>
            <person name="Lan S."/>
            <person name="Tsai W.C."/>
            <person name="Van de Peer Y."/>
            <person name="Liu Z.J."/>
        </authorList>
    </citation>
    <scope>NUCLEOTIDE SEQUENCE [LARGE SCALE GENOMIC DNA]</scope>
    <source>
        <strain evidence="1">Lor288</strain>
    </source>
</reference>
<dbReference type="EMBL" id="JBBWWR010000018">
    <property type="protein sequence ID" value="KAK8943362.1"/>
    <property type="molecule type" value="Genomic_DNA"/>
</dbReference>
<proteinExistence type="predicted"/>
<organism evidence="1 2">
    <name type="scientific">Platanthera guangdongensis</name>
    <dbReference type="NCBI Taxonomy" id="2320717"/>
    <lineage>
        <taxon>Eukaryota</taxon>
        <taxon>Viridiplantae</taxon>
        <taxon>Streptophyta</taxon>
        <taxon>Embryophyta</taxon>
        <taxon>Tracheophyta</taxon>
        <taxon>Spermatophyta</taxon>
        <taxon>Magnoliopsida</taxon>
        <taxon>Liliopsida</taxon>
        <taxon>Asparagales</taxon>
        <taxon>Orchidaceae</taxon>
        <taxon>Orchidoideae</taxon>
        <taxon>Orchideae</taxon>
        <taxon>Orchidinae</taxon>
        <taxon>Platanthera</taxon>
    </lineage>
</organism>
<evidence type="ECO:0000313" key="2">
    <source>
        <dbReference type="Proteomes" id="UP001412067"/>
    </source>
</evidence>